<dbReference type="InterPro" id="IPR027417">
    <property type="entry name" value="P-loop_NTPase"/>
</dbReference>
<feature type="domain" description="CobW/HypB/UreG nucleotide-binding" evidence="1">
    <location>
        <begin position="12"/>
        <end position="179"/>
    </location>
</feature>
<keyword evidence="3" id="KW-1185">Reference proteome</keyword>
<dbReference type="Proteomes" id="UP000243629">
    <property type="component" value="Unassembled WGS sequence"/>
</dbReference>
<accession>A0A1I4QYZ9</accession>
<dbReference type="InterPro" id="IPR003495">
    <property type="entry name" value="CobW/HypB/UreG_nucleotide-bd"/>
</dbReference>
<gene>
    <name evidence="2" type="ORF">SAMN05216217_105110</name>
</gene>
<dbReference type="Gene3D" id="3.40.50.300">
    <property type="entry name" value="P-loop containing nucleotide triphosphate hydrolases"/>
    <property type="match status" value="1"/>
</dbReference>
<dbReference type="Pfam" id="PF02492">
    <property type="entry name" value="cobW"/>
    <property type="match status" value="1"/>
</dbReference>
<evidence type="ECO:0000313" key="3">
    <source>
        <dbReference type="Proteomes" id="UP000243629"/>
    </source>
</evidence>
<dbReference type="AlphaFoldDB" id="A0A1I4QYZ9"/>
<sequence>MPPAEPLHDIPAWLIAGPLGAGKTSLLRALLAQRPAGEQWAILINEFGQLGVDAALLGPQAEGVQLAEIPGGCICCVNGLPLQVGLTRLLRRARPQRLFIELSGLGHPQPLLKQLTQPPWDKVLRLQPLLMVVDGPALLSGQPLPESQQDVLPQAGLLLINKAETLDPAQRRQLQQRLPALPALFCSHSQIALGQLPDSPAQTTSRSPTALPLILPAVQTQPASDWQQLSSAESLAWRIAAGHCFSQARLNDWLGSSGWLRAKAVVHTDQGWQSLNALPGSGLPWQPLAAREDSRIELLGGDLREHAEQLDAGLRKALISQ</sequence>
<dbReference type="STRING" id="1720063.SAMN05216217_105110"/>
<proteinExistence type="predicted"/>
<dbReference type="OrthoDB" id="9808822at2"/>
<dbReference type="PANTHER" id="PTHR13748:SF46">
    <property type="entry name" value="ZINC CHAPERONE YEIR"/>
    <property type="match status" value="1"/>
</dbReference>
<organism evidence="2 3">
    <name type="scientific">Halopseudomonas yangmingensis</name>
    <dbReference type="NCBI Taxonomy" id="1720063"/>
    <lineage>
        <taxon>Bacteria</taxon>
        <taxon>Pseudomonadati</taxon>
        <taxon>Pseudomonadota</taxon>
        <taxon>Gammaproteobacteria</taxon>
        <taxon>Pseudomonadales</taxon>
        <taxon>Pseudomonadaceae</taxon>
        <taxon>Halopseudomonas</taxon>
    </lineage>
</organism>
<dbReference type="InterPro" id="IPR051316">
    <property type="entry name" value="Zinc-reg_GTPase_activator"/>
</dbReference>
<evidence type="ECO:0000259" key="1">
    <source>
        <dbReference type="Pfam" id="PF02492"/>
    </source>
</evidence>
<protein>
    <submittedName>
        <fullName evidence="2">GTPase, G3E family</fullName>
    </submittedName>
</protein>
<dbReference type="GO" id="GO:0005737">
    <property type="term" value="C:cytoplasm"/>
    <property type="evidence" value="ECO:0007669"/>
    <property type="project" value="TreeGrafter"/>
</dbReference>
<evidence type="ECO:0000313" key="2">
    <source>
        <dbReference type="EMBL" id="SFM44956.1"/>
    </source>
</evidence>
<dbReference type="PANTHER" id="PTHR13748">
    <property type="entry name" value="COBW-RELATED"/>
    <property type="match status" value="1"/>
</dbReference>
<name>A0A1I4QYZ9_9GAMM</name>
<reference evidence="3" key="1">
    <citation type="submission" date="2016-10" db="EMBL/GenBank/DDBJ databases">
        <authorList>
            <person name="Varghese N."/>
            <person name="Submissions S."/>
        </authorList>
    </citation>
    <scope>NUCLEOTIDE SEQUENCE [LARGE SCALE GENOMIC DNA]</scope>
    <source>
        <strain evidence="3">DSM 24213</strain>
    </source>
</reference>
<dbReference type="RefSeq" id="WP_093474571.1">
    <property type="nucleotide sequence ID" value="NZ_FOUI01000005.1"/>
</dbReference>
<dbReference type="EMBL" id="FOUI01000005">
    <property type="protein sequence ID" value="SFM44956.1"/>
    <property type="molecule type" value="Genomic_DNA"/>
</dbReference>
<dbReference type="CDD" id="cd03112">
    <property type="entry name" value="CobW-like"/>
    <property type="match status" value="1"/>
</dbReference>
<dbReference type="SUPFAM" id="SSF52540">
    <property type="entry name" value="P-loop containing nucleoside triphosphate hydrolases"/>
    <property type="match status" value="1"/>
</dbReference>